<reference evidence="5" key="1">
    <citation type="journal article" date="2020" name="Stud. Mycol.">
        <title>101 Dothideomycetes genomes: a test case for predicting lifestyles and emergence of pathogens.</title>
        <authorList>
            <person name="Haridas S."/>
            <person name="Albert R."/>
            <person name="Binder M."/>
            <person name="Bloem J."/>
            <person name="Labutti K."/>
            <person name="Salamov A."/>
            <person name="Andreopoulos B."/>
            <person name="Baker S."/>
            <person name="Barry K."/>
            <person name="Bills G."/>
            <person name="Bluhm B."/>
            <person name="Cannon C."/>
            <person name="Castanera R."/>
            <person name="Culley D."/>
            <person name="Daum C."/>
            <person name="Ezra D."/>
            <person name="Gonzalez J."/>
            <person name="Henrissat B."/>
            <person name="Kuo A."/>
            <person name="Liang C."/>
            <person name="Lipzen A."/>
            <person name="Lutzoni F."/>
            <person name="Magnuson J."/>
            <person name="Mondo S."/>
            <person name="Nolan M."/>
            <person name="Ohm R."/>
            <person name="Pangilinan J."/>
            <person name="Park H.-J."/>
            <person name="Ramirez L."/>
            <person name="Alfaro M."/>
            <person name="Sun H."/>
            <person name="Tritt A."/>
            <person name="Yoshinaga Y."/>
            <person name="Zwiers L.-H."/>
            <person name="Turgeon B."/>
            <person name="Goodwin S."/>
            <person name="Spatafora J."/>
            <person name="Crous P."/>
            <person name="Grigoriev I."/>
        </authorList>
    </citation>
    <scope>NUCLEOTIDE SEQUENCE</scope>
    <source>
        <strain evidence="5">CBS 627.86</strain>
    </source>
</reference>
<gene>
    <name evidence="5" type="ORF">BDV96DRAFT_646316</name>
</gene>
<dbReference type="Proteomes" id="UP000799770">
    <property type="component" value="Unassembled WGS sequence"/>
</dbReference>
<dbReference type="Pfam" id="PF22974">
    <property type="entry name" value="DUF7029"/>
    <property type="match status" value="1"/>
</dbReference>
<keyword evidence="2" id="KW-0732">Signal</keyword>
<protein>
    <submittedName>
        <fullName evidence="5">Uncharacterized protein</fullName>
    </submittedName>
</protein>
<feature type="domain" description="DUF7029" evidence="3">
    <location>
        <begin position="82"/>
        <end position="178"/>
    </location>
</feature>
<name>A0A6A5Z8B1_9PLEO</name>
<evidence type="ECO:0000259" key="4">
    <source>
        <dbReference type="Pfam" id="PF23865"/>
    </source>
</evidence>
<evidence type="ECO:0000259" key="3">
    <source>
        <dbReference type="Pfam" id="PF22974"/>
    </source>
</evidence>
<feature type="region of interest" description="Disordered" evidence="1">
    <location>
        <begin position="627"/>
        <end position="653"/>
    </location>
</feature>
<feature type="chain" id="PRO_5025681495" evidence="2">
    <location>
        <begin position="23"/>
        <end position="790"/>
    </location>
</feature>
<evidence type="ECO:0000313" key="5">
    <source>
        <dbReference type="EMBL" id="KAF2115304.1"/>
    </source>
</evidence>
<dbReference type="AlphaFoldDB" id="A0A6A5Z8B1"/>
<keyword evidence="6" id="KW-1185">Reference proteome</keyword>
<feature type="domain" description="DUF7223" evidence="4">
    <location>
        <begin position="262"/>
        <end position="478"/>
    </location>
</feature>
<dbReference type="InterPro" id="IPR054293">
    <property type="entry name" value="DUF7029"/>
</dbReference>
<sequence>MAFFGFPKVCFILLAASLGTQASALAESSGPADRVLRAATKRSEVFRRSPRIGKKFEADLSYIETENGWRTEPIFASQVKIASQAPILNLEDIEHHLHDVKCSAGSMKLHFVDTVSARDARHVCSDEHGGFIITSHYGCNEEGERAVYRVKDVELSKDEFSIELSVVEEKWKEAFSSYKIDFGHTEDSHLFRRHEDFYRARKRQAPTATSANLATITPAPVDIPGDTPDTKTAASFDLSFQTINSTFDPKAFLAPIQDVVAIPDLPVELGCNNCTTTGKLALTQGSFNIEIGDIDVLPSFIDGDEANILSFIKGGFVELAATDLGAHIDLFARPKVSGSFEVSLLSLPIAGFVIPGFGKAGVTFKASLQASYQITGGIELGYGFDILVPAKSTVRVDLSDLKSSGITGFDVPKLQPLPFKANVTDVEITLGLKFHPTVPVGFDFLDGKLKSDINVFMDLPSLQAKLSTKKNVDQNCNDLPGNSTSNSTNIIPGLNSNIGKLVLVEASVGVALGVGAEFNVPGLPANINNFQTTVNLFSTEFALPTACLAADQGYKSVTDIFGSSTVTSTTVAPWASITTIVHETSAPAYTPPPAYQTNSSSAAYAPPPAYQSSSSSAAYTPPPAYQTSSSSAAYTPPPPYQSSSSPAVYTPPPAYQTSSSSAVYTSPPEQTSGLFYEQPSSSCIATTVTVYACSSSSTSISTSTSTSEALLPPPASSAYTSVYIPFPITNSTTSIASSGTGAPSASLPPPAASQFTGAAAPMQTPAMEWRAMWQMGAVGLSFVEGVMVLL</sequence>
<dbReference type="InterPro" id="IPR055647">
    <property type="entry name" value="DUF7223"/>
</dbReference>
<dbReference type="EMBL" id="ML977323">
    <property type="protein sequence ID" value="KAF2115304.1"/>
    <property type="molecule type" value="Genomic_DNA"/>
</dbReference>
<evidence type="ECO:0000256" key="2">
    <source>
        <dbReference type="SAM" id="SignalP"/>
    </source>
</evidence>
<evidence type="ECO:0000256" key="1">
    <source>
        <dbReference type="SAM" id="MobiDB-lite"/>
    </source>
</evidence>
<dbReference type="OrthoDB" id="5382170at2759"/>
<evidence type="ECO:0000313" key="6">
    <source>
        <dbReference type="Proteomes" id="UP000799770"/>
    </source>
</evidence>
<dbReference type="Pfam" id="PF23865">
    <property type="entry name" value="DUF7223"/>
    <property type="match status" value="1"/>
</dbReference>
<proteinExistence type="predicted"/>
<organism evidence="5 6">
    <name type="scientific">Lophiotrema nucula</name>
    <dbReference type="NCBI Taxonomy" id="690887"/>
    <lineage>
        <taxon>Eukaryota</taxon>
        <taxon>Fungi</taxon>
        <taxon>Dikarya</taxon>
        <taxon>Ascomycota</taxon>
        <taxon>Pezizomycotina</taxon>
        <taxon>Dothideomycetes</taxon>
        <taxon>Pleosporomycetidae</taxon>
        <taxon>Pleosporales</taxon>
        <taxon>Lophiotremataceae</taxon>
        <taxon>Lophiotrema</taxon>
    </lineage>
</organism>
<accession>A0A6A5Z8B1</accession>
<feature type="signal peptide" evidence="2">
    <location>
        <begin position="1"/>
        <end position="22"/>
    </location>
</feature>